<dbReference type="AlphaFoldDB" id="A0A1B8NVJ2"/>
<dbReference type="Pfam" id="PF04632">
    <property type="entry name" value="FUSC"/>
    <property type="match status" value="1"/>
</dbReference>
<accession>A0A1B8NVJ2</accession>
<protein>
    <submittedName>
        <fullName evidence="2">Fusaric acid resistance protein family protein</fullName>
    </submittedName>
</protein>
<keyword evidence="1" id="KW-1133">Transmembrane helix</keyword>
<dbReference type="GO" id="GO:0022857">
    <property type="term" value="F:transmembrane transporter activity"/>
    <property type="evidence" value="ECO:0007669"/>
    <property type="project" value="InterPro"/>
</dbReference>
<evidence type="ECO:0000313" key="3">
    <source>
        <dbReference type="Proteomes" id="UP000092504"/>
    </source>
</evidence>
<dbReference type="InterPro" id="IPR006726">
    <property type="entry name" value="PHBA_efflux_AaeB/fusaric-R"/>
</dbReference>
<dbReference type="PATRIC" id="fig|2746.7.peg.3127"/>
<feature type="transmembrane region" description="Helical" evidence="1">
    <location>
        <begin position="42"/>
        <end position="64"/>
    </location>
</feature>
<organism evidence="2 3">
    <name type="scientific">Halomonas elongata</name>
    <dbReference type="NCBI Taxonomy" id="2746"/>
    <lineage>
        <taxon>Bacteria</taxon>
        <taxon>Pseudomonadati</taxon>
        <taxon>Pseudomonadota</taxon>
        <taxon>Gammaproteobacteria</taxon>
        <taxon>Oceanospirillales</taxon>
        <taxon>Halomonadaceae</taxon>
        <taxon>Halomonas</taxon>
    </lineage>
</organism>
<evidence type="ECO:0000256" key="1">
    <source>
        <dbReference type="SAM" id="Phobius"/>
    </source>
</evidence>
<comment type="caution">
    <text evidence="2">The sequence shown here is derived from an EMBL/GenBank/DDBJ whole genome shotgun (WGS) entry which is preliminary data.</text>
</comment>
<dbReference type="Proteomes" id="UP000092504">
    <property type="component" value="Unassembled WGS sequence"/>
</dbReference>
<proteinExistence type="predicted"/>
<keyword evidence="1" id="KW-0472">Membrane</keyword>
<evidence type="ECO:0000313" key="2">
    <source>
        <dbReference type="EMBL" id="OBX33997.1"/>
    </source>
</evidence>
<keyword evidence="1" id="KW-0812">Transmembrane</keyword>
<dbReference type="EMBL" id="MAJD01000002">
    <property type="protein sequence ID" value="OBX33997.1"/>
    <property type="molecule type" value="Genomic_DNA"/>
</dbReference>
<name>A0A1B8NVJ2_HALEL</name>
<dbReference type="GO" id="GO:0005886">
    <property type="term" value="C:plasma membrane"/>
    <property type="evidence" value="ECO:0007669"/>
    <property type="project" value="InterPro"/>
</dbReference>
<feature type="transmembrane region" description="Helical" evidence="1">
    <location>
        <begin position="76"/>
        <end position="94"/>
    </location>
</feature>
<sequence>MRAGIIFATLASFWMATAWNNGQVAMLLGTLFSAFFASRDNPVMICMMFAKGMLAAIPSAFLFGHVLLSQASGFPMLAMIFLPPLFLGCWAPPIHA</sequence>
<gene>
    <name evidence="2" type="ORF">A8U91_03041</name>
</gene>
<reference evidence="2 3" key="1">
    <citation type="submission" date="2016-06" db="EMBL/GenBank/DDBJ databases">
        <title>Genome sequence of halotolerant plant growth promoting strain of Halomonas elongata HEK1 isolated from salterns of Rann of Kutch, Gujarat, India.</title>
        <authorList>
            <person name="Gaba S."/>
            <person name="Singh R.N."/>
            <person name="Abrol S."/>
            <person name="Kaushik R."/>
            <person name="Saxena A.K."/>
        </authorList>
    </citation>
    <scope>NUCLEOTIDE SEQUENCE [LARGE SCALE GENOMIC DNA]</scope>
    <source>
        <strain evidence="2 3">HEK1</strain>
    </source>
</reference>